<reference evidence="5" key="1">
    <citation type="submission" date="2015-12" db="EMBL/GenBank/DDBJ databases">
        <title>Update maize B73 reference genome by single molecule sequencing technologies.</title>
        <authorList>
            <consortium name="Maize Genome Sequencing Project"/>
            <person name="Ware D."/>
        </authorList>
    </citation>
    <scope>NUCLEOTIDE SEQUENCE [LARGE SCALE GENOMIC DNA]</scope>
    <source>
        <tissue evidence="5">Seedling</tissue>
    </source>
</reference>
<dbReference type="InterPro" id="IPR015943">
    <property type="entry name" value="WD40/YVTN_repeat-like_dom_sf"/>
</dbReference>
<evidence type="ECO:0000313" key="5">
    <source>
        <dbReference type="EMBL" id="ONM07049.1"/>
    </source>
</evidence>
<dbReference type="PANTHER" id="PTHR19865:SF0">
    <property type="entry name" value="U3 SMALL NUCLEOLAR RNA-INTERACTING PROTEIN 2"/>
    <property type="match status" value="1"/>
</dbReference>
<name>A0A1D6KX66_MAIZE</name>
<keyword evidence="4" id="KW-0539">Nucleus</keyword>
<evidence type="ECO:0000256" key="2">
    <source>
        <dbReference type="ARBA" id="ARBA00022574"/>
    </source>
</evidence>
<evidence type="ECO:0000256" key="3">
    <source>
        <dbReference type="ARBA" id="ARBA00022737"/>
    </source>
</evidence>
<comment type="subcellular location">
    <subcellularLocation>
        <location evidence="1">Nucleus</location>
    </subcellularLocation>
</comment>
<protein>
    <submittedName>
        <fullName evidence="5">U3 snoRNP-associated protein-like EMB2271</fullName>
    </submittedName>
</protein>
<sequence length="85" mass="9285">MMVQNLLIGAVGLDTNLFLFDTLICDKFSQGEDGFVNSLAIAKSGRFIVAGVGQEPRLGRWGRVRSAQNGVAIHPIRLKDVKEDL</sequence>
<keyword evidence="3" id="KW-0677">Repeat</keyword>
<dbReference type="PANTHER" id="PTHR19865">
    <property type="entry name" value="U3 SMALL NUCLEOLAR RNA INTERACTING PROTEIN 2"/>
    <property type="match status" value="1"/>
</dbReference>
<dbReference type="Gene3D" id="2.130.10.10">
    <property type="entry name" value="YVTN repeat-like/Quinoprotein amine dehydrogenase"/>
    <property type="match status" value="1"/>
</dbReference>
<evidence type="ECO:0000256" key="4">
    <source>
        <dbReference type="ARBA" id="ARBA00023242"/>
    </source>
</evidence>
<keyword evidence="2" id="KW-0853">WD repeat</keyword>
<dbReference type="ExpressionAtlas" id="A0A1D6KX66">
    <property type="expression patterns" value="baseline and differential"/>
</dbReference>
<gene>
    <name evidence="5" type="ORF">ZEAMMB73_Zm00001d033244</name>
</gene>
<accession>A0A1D6KX66</accession>
<dbReference type="GO" id="GO:0005634">
    <property type="term" value="C:nucleus"/>
    <property type="evidence" value="ECO:0007669"/>
    <property type="project" value="UniProtKB-SubCell"/>
</dbReference>
<dbReference type="InterPro" id="IPR039241">
    <property type="entry name" value="Rrp9-like"/>
</dbReference>
<dbReference type="GO" id="GO:0034511">
    <property type="term" value="F:U3 snoRNA binding"/>
    <property type="evidence" value="ECO:0007669"/>
    <property type="project" value="InterPro"/>
</dbReference>
<dbReference type="AlphaFoldDB" id="A0A1D6KX66"/>
<dbReference type="EMBL" id="CM007647">
    <property type="protein sequence ID" value="ONM07049.1"/>
    <property type="molecule type" value="Genomic_DNA"/>
</dbReference>
<proteinExistence type="predicted"/>
<organism evidence="5">
    <name type="scientific">Zea mays</name>
    <name type="common">Maize</name>
    <dbReference type="NCBI Taxonomy" id="4577"/>
    <lineage>
        <taxon>Eukaryota</taxon>
        <taxon>Viridiplantae</taxon>
        <taxon>Streptophyta</taxon>
        <taxon>Embryophyta</taxon>
        <taxon>Tracheophyta</taxon>
        <taxon>Spermatophyta</taxon>
        <taxon>Magnoliopsida</taxon>
        <taxon>Liliopsida</taxon>
        <taxon>Poales</taxon>
        <taxon>Poaceae</taxon>
        <taxon>PACMAD clade</taxon>
        <taxon>Panicoideae</taxon>
        <taxon>Andropogonodae</taxon>
        <taxon>Andropogoneae</taxon>
        <taxon>Tripsacinae</taxon>
        <taxon>Zea</taxon>
    </lineage>
</organism>
<evidence type="ECO:0000256" key="1">
    <source>
        <dbReference type="ARBA" id="ARBA00004123"/>
    </source>
</evidence>